<gene>
    <name evidence="1" type="ORF">AZI98_00435</name>
</gene>
<dbReference type="Proteomes" id="UP000076476">
    <property type="component" value="Unassembled WGS sequence"/>
</dbReference>
<dbReference type="EMBL" id="LWBR01000001">
    <property type="protein sequence ID" value="KZN98042.1"/>
    <property type="molecule type" value="Genomic_DNA"/>
</dbReference>
<comment type="caution">
    <text evidence="1">The sequence shown here is derived from an EMBL/GenBank/DDBJ whole genome shotgun (WGS) entry which is preliminary data.</text>
</comment>
<evidence type="ECO:0000313" key="2">
    <source>
        <dbReference type="Proteomes" id="UP000076476"/>
    </source>
</evidence>
<proteinExistence type="predicted"/>
<dbReference type="InterPro" id="IPR029058">
    <property type="entry name" value="AB_hydrolase_fold"/>
</dbReference>
<protein>
    <recommendedName>
        <fullName evidence="3">Alpha/beta hydrolase</fullName>
    </recommendedName>
</protein>
<dbReference type="AlphaFoldDB" id="A0A165ZAB5"/>
<dbReference type="OrthoDB" id="503948at2"/>
<organism evidence="1 2">
    <name type="scientific">Aeribacillus pallidus</name>
    <dbReference type="NCBI Taxonomy" id="33936"/>
    <lineage>
        <taxon>Bacteria</taxon>
        <taxon>Bacillati</taxon>
        <taxon>Bacillota</taxon>
        <taxon>Bacilli</taxon>
        <taxon>Bacillales</taxon>
        <taxon>Bacillaceae</taxon>
        <taxon>Aeribacillus</taxon>
    </lineage>
</organism>
<keyword evidence="2" id="KW-1185">Reference proteome</keyword>
<dbReference type="STRING" id="33936.AZI98_00435"/>
<evidence type="ECO:0000313" key="1">
    <source>
        <dbReference type="EMBL" id="KZN98042.1"/>
    </source>
</evidence>
<dbReference type="PANTHER" id="PTHR37946">
    <property type="entry name" value="SLL1969 PROTEIN"/>
    <property type="match status" value="1"/>
</dbReference>
<dbReference type="SUPFAM" id="SSF53474">
    <property type="entry name" value="alpha/beta-Hydrolases"/>
    <property type="match status" value="1"/>
</dbReference>
<dbReference type="Gene3D" id="3.40.50.1820">
    <property type="entry name" value="alpha/beta hydrolase"/>
    <property type="match status" value="1"/>
</dbReference>
<dbReference type="RefSeq" id="WP_082829352.1">
    <property type="nucleotide sequence ID" value="NZ_LVHY01000011.1"/>
</dbReference>
<name>A0A165ZAB5_9BACI</name>
<evidence type="ECO:0008006" key="3">
    <source>
        <dbReference type="Google" id="ProtNLM"/>
    </source>
</evidence>
<accession>A0A165ZAB5</accession>
<dbReference type="PANTHER" id="PTHR37946:SF1">
    <property type="entry name" value="SLL1969 PROTEIN"/>
    <property type="match status" value="1"/>
</dbReference>
<reference evidence="1 2" key="1">
    <citation type="submission" date="2016-04" db="EMBL/GenBank/DDBJ databases">
        <title>Draft genome sequence of Aeribacillus pallidus 8m3 from petroleum reservoir.</title>
        <authorList>
            <person name="Poltaraus A.B."/>
            <person name="Nazina T.N."/>
            <person name="Tourova T.P."/>
            <person name="Malakho S.M."/>
            <person name="Korshunova A.V."/>
            <person name="Sokolova D.S."/>
        </authorList>
    </citation>
    <scope>NUCLEOTIDE SEQUENCE [LARGE SCALE GENOMIC DNA]</scope>
    <source>
        <strain evidence="1 2">8m3</strain>
    </source>
</reference>
<dbReference type="InterPro" id="IPR010315">
    <property type="entry name" value="DUF915_hydro-like"/>
</dbReference>
<accession>A0A161XPV6</accession>
<dbReference type="Pfam" id="PF06028">
    <property type="entry name" value="DUF915"/>
    <property type="match status" value="1"/>
</dbReference>
<sequence length="286" mass="32935">MRKKSTMGRMASIFLFTFFLLSVFFITWRSKHVDSNDSFASIEPQIPTIFVHGYKGTMRSFQHMLHRFEYDYRWGTKSMVIRVDRMGIVHISGTIPQNLKNPFIQIVFEENRTSIEETANSLKKAMRLLKENYSVDELYIVAHSMGGLVSTKYIEDTNNLKDYPIVRKMVVIGSPFQGIEQESYHKLNTGKAIIDLKPDSHALLEILNNRDQFSKKTKVLNIAGINPEYKDSDGVVSIQSALSARNIVPLENYHEIIVKDKLATHSGLHEHPKVDKYIGEFLWGYN</sequence>